<proteinExistence type="predicted"/>
<evidence type="ECO:0000256" key="2">
    <source>
        <dbReference type="ARBA" id="ARBA00022723"/>
    </source>
</evidence>
<keyword evidence="9" id="KW-1185">Reference proteome</keyword>
<dbReference type="Proteomes" id="UP001269271">
    <property type="component" value="Unassembled WGS sequence"/>
</dbReference>
<dbReference type="Gene3D" id="3.60.15.10">
    <property type="entry name" value="Ribonuclease Z/Hydroxyacylglutathione hydrolase-like"/>
    <property type="match status" value="1"/>
</dbReference>
<protein>
    <submittedName>
        <fullName evidence="7">MBL fold metallo-hydrolase</fullName>
    </submittedName>
</protein>
<comment type="caution">
    <text evidence="7">The sequence shown here is derived from an EMBL/GenBank/DDBJ whole genome shotgun (WGS) entry which is preliminary data.</text>
</comment>
<dbReference type="GeneID" id="93780771"/>
<keyword evidence="4" id="KW-0862">Zinc</keyword>
<reference evidence="7 8" key="1">
    <citation type="submission" date="2017-11" db="EMBL/GenBank/DDBJ databases">
        <authorList>
            <person name="Founou R.C."/>
            <person name="Founou L."/>
            <person name="Allam M."/>
            <person name="Ismail A."/>
            <person name="Essack S.Y."/>
        </authorList>
    </citation>
    <scope>NUCLEOTIDE SEQUENCE [LARGE SCALE GENOMIC DNA]</scope>
    <source>
        <strain evidence="7 8">G811N2B1</strain>
    </source>
</reference>
<evidence type="ECO:0000256" key="4">
    <source>
        <dbReference type="ARBA" id="ARBA00022833"/>
    </source>
</evidence>
<organism evidence="7 8">
    <name type="scientific">Staphylococcus haemolyticus</name>
    <dbReference type="NCBI Taxonomy" id="1283"/>
    <lineage>
        <taxon>Bacteria</taxon>
        <taxon>Bacillati</taxon>
        <taxon>Bacillota</taxon>
        <taxon>Bacilli</taxon>
        <taxon>Bacillales</taxon>
        <taxon>Staphylococcaceae</taxon>
        <taxon>Staphylococcus</taxon>
    </lineage>
</organism>
<dbReference type="GO" id="GO:0016787">
    <property type="term" value="F:hydrolase activity"/>
    <property type="evidence" value="ECO:0007669"/>
    <property type="project" value="UniProtKB-KW"/>
</dbReference>
<dbReference type="EMBL" id="JAVSOO010000013">
    <property type="protein sequence ID" value="MDT4286613.1"/>
    <property type="molecule type" value="Genomic_DNA"/>
</dbReference>
<dbReference type="PANTHER" id="PTHR46233:SF3">
    <property type="entry name" value="HYDROXYACYLGLUTATHIONE HYDROLASE GLOC"/>
    <property type="match status" value="1"/>
</dbReference>
<accession>A0A2A1KB54</accession>
<evidence type="ECO:0000313" key="6">
    <source>
        <dbReference type="EMBL" id="MDT4286613.1"/>
    </source>
</evidence>
<dbReference type="Pfam" id="PF00753">
    <property type="entry name" value="Lactamase_B"/>
    <property type="match status" value="1"/>
</dbReference>
<evidence type="ECO:0000256" key="3">
    <source>
        <dbReference type="ARBA" id="ARBA00022801"/>
    </source>
</evidence>
<evidence type="ECO:0000313" key="7">
    <source>
        <dbReference type="EMBL" id="PPJ67694.1"/>
    </source>
</evidence>
<dbReference type="KEGG" id="shh:ShL2_01254"/>
<dbReference type="RefSeq" id="WP_011275667.1">
    <property type="nucleotide sequence ID" value="NZ_BKAY01000003.1"/>
</dbReference>
<evidence type="ECO:0000313" key="9">
    <source>
        <dbReference type="Proteomes" id="UP001269271"/>
    </source>
</evidence>
<evidence type="ECO:0000256" key="1">
    <source>
        <dbReference type="ARBA" id="ARBA00001947"/>
    </source>
</evidence>
<gene>
    <name evidence="7" type="ORF">CV019_16230</name>
    <name evidence="6" type="ORF">RO950_06225</name>
</gene>
<dbReference type="InterPro" id="IPR036866">
    <property type="entry name" value="RibonucZ/Hydroxyglut_hydro"/>
</dbReference>
<dbReference type="SUPFAM" id="SSF56281">
    <property type="entry name" value="Metallo-hydrolase/oxidoreductase"/>
    <property type="match status" value="1"/>
</dbReference>
<keyword evidence="2" id="KW-0479">Metal-binding</keyword>
<dbReference type="InterPro" id="IPR001279">
    <property type="entry name" value="Metallo-B-lactamas"/>
</dbReference>
<comment type="cofactor">
    <cofactor evidence="1">
        <name>Zn(2+)</name>
        <dbReference type="ChEBI" id="CHEBI:29105"/>
    </cofactor>
</comment>
<dbReference type="PANTHER" id="PTHR46233">
    <property type="entry name" value="HYDROXYACYLGLUTATHIONE HYDROLASE GLOC"/>
    <property type="match status" value="1"/>
</dbReference>
<evidence type="ECO:0000313" key="8">
    <source>
        <dbReference type="Proteomes" id="UP000238153"/>
    </source>
</evidence>
<sequence>MKISSLTLGLVDTNAYFIENEESVILIDPAGEPDKIFKKLNQINKPLKAILLTHAHFDHIGALDDVVNKYEVPLYMNKEEFSFLKDPDKNGSAKFKQYGMPLITSDVKPNHLDEGEYNIEGFEFNVLHTPGHSPGSLTYVFEDFAVVGDTLFNNGIGRTDLYRGDYETLVDSIKDKLFELEGDLPLFPGHGPYTTVDDEQLNPFLDGQ</sequence>
<dbReference type="EMBL" id="PGWX01000771">
    <property type="protein sequence ID" value="PPJ67694.1"/>
    <property type="molecule type" value="Genomic_DNA"/>
</dbReference>
<feature type="domain" description="Metallo-beta-lactamase" evidence="5">
    <location>
        <begin position="12"/>
        <end position="190"/>
    </location>
</feature>
<keyword evidence="3 7" id="KW-0378">Hydrolase</keyword>
<dbReference type="OMA" id="GAWGTNC"/>
<dbReference type="Proteomes" id="UP000238153">
    <property type="component" value="Unassembled WGS sequence"/>
</dbReference>
<dbReference type="GO" id="GO:0046872">
    <property type="term" value="F:metal ion binding"/>
    <property type="evidence" value="ECO:0007669"/>
    <property type="project" value="UniProtKB-KW"/>
</dbReference>
<dbReference type="SMART" id="SM00849">
    <property type="entry name" value="Lactamase_B"/>
    <property type="match status" value="1"/>
</dbReference>
<dbReference type="InterPro" id="IPR051453">
    <property type="entry name" value="MBL_Glyoxalase_II"/>
</dbReference>
<dbReference type="STRING" id="1283.ShL2_01254"/>
<name>A0A2A1KB54_STAHA</name>
<reference evidence="6 9" key="2">
    <citation type="submission" date="2023-08" db="EMBL/GenBank/DDBJ databases">
        <title>Genomic surveillance of Staphylococcus haemolyticus neonatal outbreak in southern France.</title>
        <authorList>
            <person name="Magnan C."/>
            <person name="Morsli M."/>
            <person name="Thiery B."/>
            <person name="Salipante F."/>
            <person name="Attar J."/>
            <person name="Massimo D.M."/>
            <person name="Ory J."/>
            <person name="Pantel A."/>
            <person name="Lavigne J.-P."/>
        </authorList>
    </citation>
    <scope>NUCLEOTIDE SEQUENCE [LARGE SCALE GENOMIC DNA]</scope>
    <source>
        <strain evidence="6 9">NSH026</strain>
    </source>
</reference>
<dbReference type="AlphaFoldDB" id="A0A2A1KB54"/>
<dbReference type="CDD" id="cd06262">
    <property type="entry name" value="metallo-hydrolase-like_MBL-fold"/>
    <property type="match status" value="1"/>
</dbReference>
<evidence type="ECO:0000259" key="5">
    <source>
        <dbReference type="SMART" id="SM00849"/>
    </source>
</evidence>